<dbReference type="Gene3D" id="2.30.40.10">
    <property type="entry name" value="Urease, subunit C, domain 1"/>
    <property type="match status" value="2"/>
</dbReference>
<dbReference type="CDD" id="cd01299">
    <property type="entry name" value="Met_dep_hydrolase_A"/>
    <property type="match status" value="1"/>
</dbReference>
<reference evidence="2 3" key="1">
    <citation type="submission" date="2021-03" db="EMBL/GenBank/DDBJ databases">
        <title>Muricauda lutimaris sp. nov. and Muricauda ruestringensis sp. nov, two marine members of the Flavobacteriaceae isolated from deep sea sediments of Western Pacific.</title>
        <authorList>
            <person name="Zhao S."/>
            <person name="Liu R."/>
        </authorList>
    </citation>
    <scope>NUCLEOTIDE SEQUENCE [LARGE SCALE GENOMIC DNA]</scope>
    <source>
        <strain evidence="2 3">BC31-1-A7</strain>
    </source>
</reference>
<dbReference type="RefSeq" id="WP_207032994.1">
    <property type="nucleotide sequence ID" value="NZ_JAFLNL010000004.1"/>
</dbReference>
<comment type="caution">
    <text evidence="2">The sequence shown here is derived from an EMBL/GenBank/DDBJ whole genome shotgun (WGS) entry which is preliminary data.</text>
</comment>
<keyword evidence="3" id="KW-1185">Reference proteome</keyword>
<dbReference type="InterPro" id="IPR057744">
    <property type="entry name" value="OTAase-like"/>
</dbReference>
<dbReference type="Gene3D" id="3.20.20.140">
    <property type="entry name" value="Metal-dependent hydrolases"/>
    <property type="match status" value="2"/>
</dbReference>
<evidence type="ECO:0000313" key="3">
    <source>
        <dbReference type="Proteomes" id="UP000664044"/>
    </source>
</evidence>
<accession>A0ABS3G407</accession>
<evidence type="ECO:0000313" key="2">
    <source>
        <dbReference type="EMBL" id="MBO0354136.1"/>
    </source>
</evidence>
<dbReference type="EMBL" id="JAFLNL010000004">
    <property type="protein sequence ID" value="MBO0354136.1"/>
    <property type="molecule type" value="Genomic_DNA"/>
</dbReference>
<sequence length="429" mass="47002">MKTPILLSSLQIVPRRLFPTTLILLFISIYMHGQVTENVEKPMVLLAKAMIDVESGTTIRNPAIYIRNGKIETIGDGLKIPDGLEIIDVSNKYIIPGLVDAHTHLCHEYRRDLDIVPGSNTIAETVLRNEGDRALLGAKNAREMLMAGFTTVRDLGNSGMGAAISLRNAINKGWAVGPRMFASTRALSPIGGQFVTMAYEAQSAIIPKEYVAINGIEDTRKAVRQAIYDGADCIKVIVNNNSLVLSQEELNMIVGEANRAGLKVAAHATHGDDPSMLAVKSGVNSIEHGYTISKEVLDVMANQGTYLVPTDRIGVRRYQQRIQRALQAGVKIAFGSDMYYHHNELTRGQLAVRTYQSYKEAGMTNLQILQSATMHPGNLVSGKEKIGLIQSGYFADIIALDENPLENIKALENVVFVMKEGQIVKNDTD</sequence>
<dbReference type="Proteomes" id="UP000664044">
    <property type="component" value="Unassembled WGS sequence"/>
</dbReference>
<protein>
    <submittedName>
        <fullName evidence="2">Amidohydrolase family protein</fullName>
    </submittedName>
</protein>
<dbReference type="SUPFAM" id="SSF51556">
    <property type="entry name" value="Metallo-dependent hydrolases"/>
    <property type="match status" value="1"/>
</dbReference>
<dbReference type="Pfam" id="PF01979">
    <property type="entry name" value="Amidohydro_1"/>
    <property type="match status" value="1"/>
</dbReference>
<proteinExistence type="predicted"/>
<dbReference type="InterPro" id="IPR006680">
    <property type="entry name" value="Amidohydro-rel"/>
</dbReference>
<organism evidence="2 3">
    <name type="scientific">Flagellimonas aurea</name>
    <dbReference type="NCBI Taxonomy" id="2915619"/>
    <lineage>
        <taxon>Bacteria</taxon>
        <taxon>Pseudomonadati</taxon>
        <taxon>Bacteroidota</taxon>
        <taxon>Flavobacteriia</taxon>
        <taxon>Flavobacteriales</taxon>
        <taxon>Flavobacteriaceae</taxon>
        <taxon>Flagellimonas</taxon>
    </lineage>
</organism>
<dbReference type="InterPro" id="IPR051781">
    <property type="entry name" value="Metallo-dep_Hydrolase"/>
</dbReference>
<feature type="domain" description="Amidohydrolase-related" evidence="1">
    <location>
        <begin position="93"/>
        <end position="424"/>
    </location>
</feature>
<dbReference type="InterPro" id="IPR011059">
    <property type="entry name" value="Metal-dep_hydrolase_composite"/>
</dbReference>
<name>A0ABS3G407_9FLAO</name>
<dbReference type="PANTHER" id="PTHR43135">
    <property type="entry name" value="ALPHA-D-RIBOSE 1-METHYLPHOSPHONATE 5-TRIPHOSPHATE DIPHOSPHATASE"/>
    <property type="match status" value="1"/>
</dbReference>
<evidence type="ECO:0000259" key="1">
    <source>
        <dbReference type="Pfam" id="PF01979"/>
    </source>
</evidence>
<dbReference type="InterPro" id="IPR032466">
    <property type="entry name" value="Metal_Hydrolase"/>
</dbReference>
<dbReference type="PANTHER" id="PTHR43135:SF3">
    <property type="entry name" value="ALPHA-D-RIBOSE 1-METHYLPHOSPHONATE 5-TRIPHOSPHATE DIPHOSPHATASE"/>
    <property type="match status" value="1"/>
</dbReference>
<dbReference type="SUPFAM" id="SSF51338">
    <property type="entry name" value="Composite domain of metallo-dependent hydrolases"/>
    <property type="match status" value="2"/>
</dbReference>
<gene>
    <name evidence="2" type="ORF">J0656_08915</name>
</gene>